<protein>
    <submittedName>
        <fullName evidence="2">Uncharacterized protein</fullName>
    </submittedName>
</protein>
<reference evidence="2 3" key="1">
    <citation type="submission" date="2019-09" db="EMBL/GenBank/DDBJ databases">
        <title>Draft genome of the ectomycorrhizal ascomycete Sphaerosporella brunnea.</title>
        <authorList>
            <consortium name="DOE Joint Genome Institute"/>
            <person name="Benucci G.M."/>
            <person name="Marozzi G."/>
            <person name="Antonielli L."/>
            <person name="Sanchez S."/>
            <person name="Marco P."/>
            <person name="Wang X."/>
            <person name="Falini L.B."/>
            <person name="Barry K."/>
            <person name="Haridas S."/>
            <person name="Lipzen A."/>
            <person name="Labutti K."/>
            <person name="Grigoriev I.V."/>
            <person name="Murat C."/>
            <person name="Martin F."/>
            <person name="Albertini E."/>
            <person name="Donnini D."/>
            <person name="Bonito G."/>
        </authorList>
    </citation>
    <scope>NUCLEOTIDE SEQUENCE [LARGE SCALE GENOMIC DNA]</scope>
    <source>
        <strain evidence="2 3">Sb_GMNB300</strain>
    </source>
</reference>
<feature type="region of interest" description="Disordered" evidence="1">
    <location>
        <begin position="46"/>
        <end position="110"/>
    </location>
</feature>
<organism evidence="2 3">
    <name type="scientific">Sphaerosporella brunnea</name>
    <dbReference type="NCBI Taxonomy" id="1250544"/>
    <lineage>
        <taxon>Eukaryota</taxon>
        <taxon>Fungi</taxon>
        <taxon>Dikarya</taxon>
        <taxon>Ascomycota</taxon>
        <taxon>Pezizomycotina</taxon>
        <taxon>Pezizomycetes</taxon>
        <taxon>Pezizales</taxon>
        <taxon>Pyronemataceae</taxon>
        <taxon>Sphaerosporella</taxon>
    </lineage>
</organism>
<dbReference type="InParanoid" id="A0A5J5EV65"/>
<dbReference type="Proteomes" id="UP000326924">
    <property type="component" value="Unassembled WGS sequence"/>
</dbReference>
<gene>
    <name evidence="2" type="ORF">FN846DRAFT_983819</name>
</gene>
<dbReference type="AlphaFoldDB" id="A0A5J5EV65"/>
<evidence type="ECO:0000313" key="3">
    <source>
        <dbReference type="Proteomes" id="UP000326924"/>
    </source>
</evidence>
<keyword evidence="3" id="KW-1185">Reference proteome</keyword>
<dbReference type="EMBL" id="VXIS01000101">
    <property type="protein sequence ID" value="KAA8905051.1"/>
    <property type="molecule type" value="Genomic_DNA"/>
</dbReference>
<name>A0A5J5EV65_9PEZI</name>
<feature type="compositionally biased region" description="Basic and acidic residues" evidence="1">
    <location>
        <begin position="59"/>
        <end position="75"/>
    </location>
</feature>
<dbReference type="OrthoDB" id="5389823at2759"/>
<sequence>MTTHRTRHDCGYDYDFNSFASSDLVLSEDLHHNSWNPSAEAPLSLRPTGNLIRSSTGYPHHDSRVRFHPPRRETDTVTLSEAVRNNNRQTDRTNRRIQPGSKYSQIHPKMKDDGMYPRDFKVALTVDQLETMDLNTLDRILISYGLLCTFTGHSRDIKRQKLWRLYEFLGADGLRPLGHGSQCASHMGSAYATDGGTRYITW</sequence>
<accession>A0A5J5EV65</accession>
<comment type="caution">
    <text evidence="2">The sequence shown here is derived from an EMBL/GenBank/DDBJ whole genome shotgun (WGS) entry which is preliminary data.</text>
</comment>
<proteinExistence type="predicted"/>
<evidence type="ECO:0000256" key="1">
    <source>
        <dbReference type="SAM" id="MobiDB-lite"/>
    </source>
</evidence>
<evidence type="ECO:0000313" key="2">
    <source>
        <dbReference type="EMBL" id="KAA8905051.1"/>
    </source>
</evidence>